<keyword evidence="2" id="KW-1185">Reference proteome</keyword>
<dbReference type="Proteomes" id="UP001049176">
    <property type="component" value="Chromosome 4"/>
</dbReference>
<accession>A0A9P7S0U7</accession>
<sequence>MTGRYWRIIRHLIETPHSTSFAKQPLLSTIPLTYGNLEKQQEHRCTVSSLETSYFALSLWRPLPANHRMENICRCSHRSERFVDWLLSDRIPLVPICQYFNSYIQPQDAESVNY</sequence>
<dbReference type="AlphaFoldDB" id="A0A9P7S0U7"/>
<organism evidence="1 2">
    <name type="scientific">Marasmius oreades</name>
    <name type="common">fairy-ring Marasmius</name>
    <dbReference type="NCBI Taxonomy" id="181124"/>
    <lineage>
        <taxon>Eukaryota</taxon>
        <taxon>Fungi</taxon>
        <taxon>Dikarya</taxon>
        <taxon>Basidiomycota</taxon>
        <taxon>Agaricomycotina</taxon>
        <taxon>Agaricomycetes</taxon>
        <taxon>Agaricomycetidae</taxon>
        <taxon>Agaricales</taxon>
        <taxon>Marasmiineae</taxon>
        <taxon>Marasmiaceae</taxon>
        <taxon>Marasmius</taxon>
    </lineage>
</organism>
<reference evidence="1" key="1">
    <citation type="journal article" date="2021" name="Genome Biol. Evol.">
        <title>The assembled and annotated genome of the fairy-ring fungus Marasmius oreades.</title>
        <authorList>
            <person name="Hiltunen M."/>
            <person name="Ament-Velasquez S.L."/>
            <person name="Johannesson H."/>
        </authorList>
    </citation>
    <scope>NUCLEOTIDE SEQUENCE</scope>
    <source>
        <strain evidence="1">03SP1</strain>
    </source>
</reference>
<dbReference type="GeneID" id="66075987"/>
<protein>
    <submittedName>
        <fullName evidence="1">Uncharacterized protein</fullName>
    </submittedName>
</protein>
<gene>
    <name evidence="1" type="ORF">E1B28_006911</name>
</gene>
<name>A0A9P7S0U7_9AGAR</name>
<evidence type="ECO:0000313" key="1">
    <source>
        <dbReference type="EMBL" id="KAG7093225.1"/>
    </source>
</evidence>
<evidence type="ECO:0000313" key="2">
    <source>
        <dbReference type="Proteomes" id="UP001049176"/>
    </source>
</evidence>
<dbReference type="EMBL" id="CM032184">
    <property type="protein sequence ID" value="KAG7093225.1"/>
    <property type="molecule type" value="Genomic_DNA"/>
</dbReference>
<dbReference type="KEGG" id="more:E1B28_006911"/>
<proteinExistence type="predicted"/>
<comment type="caution">
    <text evidence="1">The sequence shown here is derived from an EMBL/GenBank/DDBJ whole genome shotgun (WGS) entry which is preliminary data.</text>
</comment>
<dbReference type="RefSeq" id="XP_043009695.1">
    <property type="nucleotide sequence ID" value="XM_043151615.1"/>
</dbReference>